<dbReference type="PANTHER" id="PTHR24161:SF121">
    <property type="entry name" value="M-PHASE PHOSPHOPROTEIN 8"/>
    <property type="match status" value="1"/>
</dbReference>
<dbReference type="OrthoDB" id="20872at2759"/>
<feature type="repeat" description="ANK" evidence="3">
    <location>
        <begin position="18"/>
        <end position="50"/>
    </location>
</feature>
<accession>A0A3N4M9P9</accession>
<dbReference type="Pfam" id="PF13637">
    <property type="entry name" value="Ank_4"/>
    <property type="match status" value="1"/>
</dbReference>
<dbReference type="InterPro" id="IPR036770">
    <property type="entry name" value="Ankyrin_rpt-contain_sf"/>
</dbReference>
<dbReference type="PRINTS" id="PR01415">
    <property type="entry name" value="ANKYRIN"/>
</dbReference>
<dbReference type="InParanoid" id="A0A3N4M9P9"/>
<dbReference type="AlphaFoldDB" id="A0A3N4M9P9"/>
<dbReference type="SMART" id="SM00248">
    <property type="entry name" value="ANK"/>
    <property type="match status" value="4"/>
</dbReference>
<protein>
    <submittedName>
        <fullName evidence="4">Ankyrin</fullName>
    </submittedName>
</protein>
<keyword evidence="1" id="KW-0677">Repeat</keyword>
<organism evidence="4 5">
    <name type="scientific">Terfezia boudieri ATCC MYA-4762</name>
    <dbReference type="NCBI Taxonomy" id="1051890"/>
    <lineage>
        <taxon>Eukaryota</taxon>
        <taxon>Fungi</taxon>
        <taxon>Dikarya</taxon>
        <taxon>Ascomycota</taxon>
        <taxon>Pezizomycotina</taxon>
        <taxon>Pezizomycetes</taxon>
        <taxon>Pezizales</taxon>
        <taxon>Pezizaceae</taxon>
        <taxon>Terfezia</taxon>
    </lineage>
</organism>
<evidence type="ECO:0000313" key="5">
    <source>
        <dbReference type="Proteomes" id="UP000267821"/>
    </source>
</evidence>
<dbReference type="Proteomes" id="UP000267821">
    <property type="component" value="Unassembled WGS sequence"/>
</dbReference>
<dbReference type="PROSITE" id="PS50088">
    <property type="entry name" value="ANK_REPEAT"/>
    <property type="match status" value="3"/>
</dbReference>
<evidence type="ECO:0000313" key="4">
    <source>
        <dbReference type="EMBL" id="RPB26485.1"/>
    </source>
</evidence>
<dbReference type="GO" id="GO:0019706">
    <property type="term" value="F:protein-cysteine S-palmitoyltransferase activity"/>
    <property type="evidence" value="ECO:0007669"/>
    <property type="project" value="UniProtKB-EC"/>
</dbReference>
<dbReference type="PANTHER" id="PTHR24161">
    <property type="entry name" value="ANK_REP_REGION DOMAIN-CONTAINING PROTEIN-RELATED"/>
    <property type="match status" value="1"/>
</dbReference>
<name>A0A3N4M9P9_9PEZI</name>
<dbReference type="Gene3D" id="1.25.40.20">
    <property type="entry name" value="Ankyrin repeat-containing domain"/>
    <property type="match status" value="3"/>
</dbReference>
<dbReference type="EMBL" id="ML121534">
    <property type="protein sequence ID" value="RPB26485.1"/>
    <property type="molecule type" value="Genomic_DNA"/>
</dbReference>
<proteinExistence type="predicted"/>
<feature type="non-terminal residue" evidence="4">
    <location>
        <position position="209"/>
    </location>
</feature>
<feature type="repeat" description="ANK" evidence="3">
    <location>
        <begin position="92"/>
        <end position="124"/>
    </location>
</feature>
<keyword evidence="2 3" id="KW-0040">ANK repeat</keyword>
<dbReference type="InterPro" id="IPR002110">
    <property type="entry name" value="Ankyrin_rpt"/>
</dbReference>
<keyword evidence="5" id="KW-1185">Reference proteome</keyword>
<evidence type="ECO:0000256" key="3">
    <source>
        <dbReference type="PROSITE-ProRule" id="PRU00023"/>
    </source>
</evidence>
<feature type="non-terminal residue" evidence="4">
    <location>
        <position position="1"/>
    </location>
</feature>
<dbReference type="PROSITE" id="PS50297">
    <property type="entry name" value="ANK_REP_REGION"/>
    <property type="match status" value="3"/>
</dbReference>
<dbReference type="STRING" id="1051890.A0A3N4M9P9"/>
<feature type="repeat" description="ANK" evidence="3">
    <location>
        <begin position="189"/>
        <end position="209"/>
    </location>
</feature>
<evidence type="ECO:0000256" key="2">
    <source>
        <dbReference type="ARBA" id="ARBA00023043"/>
    </source>
</evidence>
<gene>
    <name evidence="4" type="ORF">L211DRAFT_769326</name>
</gene>
<dbReference type="Pfam" id="PF12796">
    <property type="entry name" value="Ank_2"/>
    <property type="match status" value="2"/>
</dbReference>
<reference evidence="4 5" key="1">
    <citation type="journal article" date="2018" name="Nat. Ecol. Evol.">
        <title>Pezizomycetes genomes reveal the molecular basis of ectomycorrhizal truffle lifestyle.</title>
        <authorList>
            <person name="Murat C."/>
            <person name="Payen T."/>
            <person name="Noel B."/>
            <person name="Kuo A."/>
            <person name="Morin E."/>
            <person name="Chen J."/>
            <person name="Kohler A."/>
            <person name="Krizsan K."/>
            <person name="Balestrini R."/>
            <person name="Da Silva C."/>
            <person name="Montanini B."/>
            <person name="Hainaut M."/>
            <person name="Levati E."/>
            <person name="Barry K.W."/>
            <person name="Belfiori B."/>
            <person name="Cichocki N."/>
            <person name="Clum A."/>
            <person name="Dockter R.B."/>
            <person name="Fauchery L."/>
            <person name="Guy J."/>
            <person name="Iotti M."/>
            <person name="Le Tacon F."/>
            <person name="Lindquist E.A."/>
            <person name="Lipzen A."/>
            <person name="Malagnac F."/>
            <person name="Mello A."/>
            <person name="Molinier V."/>
            <person name="Miyauchi S."/>
            <person name="Poulain J."/>
            <person name="Riccioni C."/>
            <person name="Rubini A."/>
            <person name="Sitrit Y."/>
            <person name="Splivallo R."/>
            <person name="Traeger S."/>
            <person name="Wang M."/>
            <person name="Zifcakova L."/>
            <person name="Wipf D."/>
            <person name="Zambonelli A."/>
            <person name="Paolocci F."/>
            <person name="Nowrousian M."/>
            <person name="Ottonello S."/>
            <person name="Baldrian P."/>
            <person name="Spatafora J.W."/>
            <person name="Henrissat B."/>
            <person name="Nagy L.G."/>
            <person name="Aury J.M."/>
            <person name="Wincker P."/>
            <person name="Grigoriev I.V."/>
            <person name="Bonfante P."/>
            <person name="Martin F.M."/>
        </authorList>
    </citation>
    <scope>NUCLEOTIDE SEQUENCE [LARGE SCALE GENOMIC DNA]</scope>
    <source>
        <strain evidence="4 5">ATCC MYA-4762</strain>
    </source>
</reference>
<sequence>LVKILLDNGADYDFQDEQGATPLHIAVEYDRNEIAKLLLDKGASSDIRDGDGNTPLLKAWKRPYLKLNWGLIKLLLEKCATCGVRELVFEYSRITPLHIAAQNGKLEIVKLLLERGASPNVRDWKDYTPLQRALECDDPKGTEIARLLLEREKGGNESTRGPGFSGGNTVKLMQMLLEKEVNYTFQDRNRRTLLHFAASAGNEGIVQLL</sequence>
<dbReference type="SUPFAM" id="SSF48403">
    <property type="entry name" value="Ankyrin repeat"/>
    <property type="match status" value="1"/>
</dbReference>
<evidence type="ECO:0000256" key="1">
    <source>
        <dbReference type="ARBA" id="ARBA00022737"/>
    </source>
</evidence>